<accession>A0A6P1ZD60</accession>
<sequence length="115" mass="12898">MIGTPMQLIRTLAAAQYYGDELTEFDSDDPAEFANNLIAEARRILTKQPEERIIVVYVEGGLVQGASANFPDDDTRLIVRDHDRDADQENYAFEEFIAFGDPATIARALAEMEQD</sequence>
<dbReference type="RefSeq" id="WP_144306971.1">
    <property type="nucleotide sequence ID" value="NZ_QMIF01000017.1"/>
</dbReference>
<evidence type="ECO:0000313" key="1">
    <source>
        <dbReference type="EMBL" id="TVM31186.1"/>
    </source>
</evidence>
<comment type="caution">
    <text evidence="1">The sequence shown here is derived from an EMBL/GenBank/DDBJ whole genome shotgun (WGS) entry which is preliminary data.</text>
</comment>
<proteinExistence type="predicted"/>
<dbReference type="EMBL" id="QMIF01000017">
    <property type="protein sequence ID" value="TVM31186.1"/>
    <property type="molecule type" value="Genomic_DNA"/>
</dbReference>
<dbReference type="AlphaFoldDB" id="A0A6P1ZD60"/>
<name>A0A6P1ZD60_9BACT</name>
<gene>
    <name evidence="1" type="ORF">DQK91_18930</name>
</gene>
<reference evidence="1 2" key="1">
    <citation type="submission" date="2018-06" db="EMBL/GenBank/DDBJ databases">
        <title>Complete genome of Desulfovibrio marinus P48SEP.</title>
        <authorList>
            <person name="Crispim J.S."/>
            <person name="Vidigal P.M.P."/>
            <person name="Silva L.C.F."/>
            <person name="Araujo L.C."/>
            <person name="Laguardia C.N."/>
            <person name="Dias R.S."/>
            <person name="Sousa M.P."/>
            <person name="Paula S.O."/>
            <person name="Silva C."/>
        </authorList>
    </citation>
    <scope>NUCLEOTIDE SEQUENCE [LARGE SCALE GENOMIC DNA]</scope>
    <source>
        <strain evidence="1 2">P48SEP</strain>
    </source>
</reference>
<protein>
    <submittedName>
        <fullName evidence="1">Uncharacterized protein</fullName>
    </submittedName>
</protein>
<evidence type="ECO:0000313" key="2">
    <source>
        <dbReference type="Proteomes" id="UP000434052"/>
    </source>
</evidence>
<dbReference type="Proteomes" id="UP000434052">
    <property type="component" value="Unassembled WGS sequence"/>
</dbReference>
<organism evidence="1 2">
    <name type="scientific">Oceanidesulfovibrio marinus</name>
    <dbReference type="NCBI Taxonomy" id="370038"/>
    <lineage>
        <taxon>Bacteria</taxon>
        <taxon>Pseudomonadati</taxon>
        <taxon>Thermodesulfobacteriota</taxon>
        <taxon>Desulfovibrionia</taxon>
        <taxon>Desulfovibrionales</taxon>
        <taxon>Desulfovibrionaceae</taxon>
        <taxon>Oceanidesulfovibrio</taxon>
    </lineage>
</organism>